<dbReference type="SUPFAM" id="SSF48097">
    <property type="entry name" value="Regulator of G-protein signaling, RGS"/>
    <property type="match status" value="1"/>
</dbReference>
<feature type="transmembrane region" description="Helical" evidence="1">
    <location>
        <begin position="306"/>
        <end position="325"/>
    </location>
</feature>
<dbReference type="Proteomes" id="UP001479436">
    <property type="component" value="Unassembled WGS sequence"/>
</dbReference>
<dbReference type="PANTHER" id="PTHR10845">
    <property type="entry name" value="REGULATOR OF G PROTEIN SIGNALING"/>
    <property type="match status" value="1"/>
</dbReference>
<proteinExistence type="predicted"/>
<comment type="caution">
    <text evidence="3">The sequence shown here is derived from an EMBL/GenBank/DDBJ whole genome shotgun (WGS) entry which is preliminary data.</text>
</comment>
<dbReference type="Gene3D" id="1.10.167.10">
    <property type="entry name" value="Regulator of G-protein Signalling 4, domain 2"/>
    <property type="match status" value="1"/>
</dbReference>
<feature type="domain" description="RGS" evidence="2">
    <location>
        <begin position="347"/>
        <end position="466"/>
    </location>
</feature>
<reference evidence="3 4" key="1">
    <citation type="submission" date="2023-04" db="EMBL/GenBank/DDBJ databases">
        <title>Genome of Basidiobolus ranarum AG-B5.</title>
        <authorList>
            <person name="Stajich J.E."/>
            <person name="Carter-House D."/>
            <person name="Gryganskyi A."/>
        </authorList>
    </citation>
    <scope>NUCLEOTIDE SEQUENCE [LARGE SCALE GENOMIC DNA]</scope>
    <source>
        <strain evidence="3 4">AG-B5</strain>
    </source>
</reference>
<dbReference type="InterPro" id="IPR044926">
    <property type="entry name" value="RGS_subdomain_2"/>
</dbReference>
<dbReference type="PANTHER" id="PTHR10845:SF192">
    <property type="entry name" value="DOUBLE HIT, ISOFORM B"/>
    <property type="match status" value="1"/>
</dbReference>
<accession>A0ABR2WN03</accession>
<keyword evidence="4" id="KW-1185">Reference proteome</keyword>
<evidence type="ECO:0000259" key="2">
    <source>
        <dbReference type="PROSITE" id="PS50132"/>
    </source>
</evidence>
<feature type="transmembrane region" description="Helical" evidence="1">
    <location>
        <begin position="39"/>
        <end position="59"/>
    </location>
</feature>
<dbReference type="InterPro" id="IPR016137">
    <property type="entry name" value="RGS"/>
</dbReference>
<feature type="transmembrane region" description="Helical" evidence="1">
    <location>
        <begin position="225"/>
        <end position="247"/>
    </location>
</feature>
<feature type="transmembrane region" description="Helical" evidence="1">
    <location>
        <begin position="182"/>
        <end position="205"/>
    </location>
</feature>
<sequence length="480" mass="56105">MSVGLILTCIVTPLWVLQSLGSSIMFWRNRNTDYIKYRSPMLSLLMELFVCIIGVMYMLRWSLNGMIPCFVIVWVTEFGYPVIYLAIIARSIRLLFLYRLSEAKLAAALASGDDRRAKRLKKRKSELPLHLKKRSSDDSGMELRNLTYSSDPSTLNNKAVQVTLPLEQSWFHKHRHMLSNNFLNTSIGIALAFHVMVLIVLQAFSENIAIIPQVAMHNCFAGWEWIPHQIFVVCYNVILFVFVIMLRNVSDAYGIRGELLYMSIVNMFFDILFIIYYHVPVFRTFDPHDYAVNLAFVPLLTFHYHMIVRPVMATLGYAGLSSFIFRRNRVISDSSINSYPLTATKVSFEQVMESSTLWEQFKLFAVQDFTVENVLFFERCRKLKYDWMTEDETQSKVDNMEIEIQDVYNTFIAPNARFMVNLNGKTRRLILECLKQRNFSVDIFERALDEVAELMFRNTYPRFLQSRRNTYLKWEDVGSV</sequence>
<keyword evidence="1" id="KW-0472">Membrane</keyword>
<gene>
    <name evidence="3" type="ORF">K7432_011008</name>
</gene>
<feature type="transmembrane region" description="Helical" evidence="1">
    <location>
        <begin position="65"/>
        <end position="89"/>
    </location>
</feature>
<organism evidence="3 4">
    <name type="scientific">Basidiobolus ranarum</name>
    <dbReference type="NCBI Taxonomy" id="34480"/>
    <lineage>
        <taxon>Eukaryota</taxon>
        <taxon>Fungi</taxon>
        <taxon>Fungi incertae sedis</taxon>
        <taxon>Zoopagomycota</taxon>
        <taxon>Entomophthoromycotina</taxon>
        <taxon>Basidiobolomycetes</taxon>
        <taxon>Basidiobolales</taxon>
        <taxon>Basidiobolaceae</taxon>
        <taxon>Basidiobolus</taxon>
    </lineage>
</organism>
<evidence type="ECO:0000256" key="1">
    <source>
        <dbReference type="SAM" id="Phobius"/>
    </source>
</evidence>
<keyword evidence="1" id="KW-0812">Transmembrane</keyword>
<evidence type="ECO:0000313" key="4">
    <source>
        <dbReference type="Proteomes" id="UP001479436"/>
    </source>
</evidence>
<evidence type="ECO:0000313" key="3">
    <source>
        <dbReference type="EMBL" id="KAK9762849.1"/>
    </source>
</evidence>
<dbReference type="PROSITE" id="PS50132">
    <property type="entry name" value="RGS"/>
    <property type="match status" value="1"/>
</dbReference>
<dbReference type="PRINTS" id="PR01301">
    <property type="entry name" value="RGSPROTEIN"/>
</dbReference>
<feature type="transmembrane region" description="Helical" evidence="1">
    <location>
        <begin position="259"/>
        <end position="279"/>
    </location>
</feature>
<keyword evidence="1" id="KW-1133">Transmembrane helix</keyword>
<dbReference type="InterPro" id="IPR036305">
    <property type="entry name" value="RGS_sf"/>
</dbReference>
<feature type="transmembrane region" description="Helical" evidence="1">
    <location>
        <begin position="6"/>
        <end position="27"/>
    </location>
</feature>
<dbReference type="EMBL" id="JASJQH010000809">
    <property type="protein sequence ID" value="KAK9762849.1"/>
    <property type="molecule type" value="Genomic_DNA"/>
</dbReference>
<dbReference type="Pfam" id="PF00615">
    <property type="entry name" value="RGS"/>
    <property type="match status" value="1"/>
</dbReference>
<name>A0ABR2WN03_9FUNG</name>
<dbReference type="SMART" id="SM00315">
    <property type="entry name" value="RGS"/>
    <property type="match status" value="1"/>
</dbReference>
<protein>
    <recommendedName>
        <fullName evidence="2">RGS domain-containing protein</fullName>
    </recommendedName>
</protein>